<keyword evidence="1" id="KW-0472">Membrane</keyword>
<dbReference type="GO" id="GO:0016020">
    <property type="term" value="C:membrane"/>
    <property type="evidence" value="ECO:0007669"/>
    <property type="project" value="InterPro"/>
</dbReference>
<dbReference type="InterPro" id="IPR050640">
    <property type="entry name" value="Bact_2-comp_sensor_kinase"/>
</dbReference>
<organism evidence="3 4">
    <name type="scientific">Fluviicola chungangensis</name>
    <dbReference type="NCBI Taxonomy" id="2597671"/>
    <lineage>
        <taxon>Bacteria</taxon>
        <taxon>Pseudomonadati</taxon>
        <taxon>Bacteroidota</taxon>
        <taxon>Flavobacteriia</taxon>
        <taxon>Flavobacteriales</taxon>
        <taxon>Crocinitomicaceae</taxon>
        <taxon>Fluviicola</taxon>
    </lineage>
</organism>
<evidence type="ECO:0000313" key="3">
    <source>
        <dbReference type="EMBL" id="TSJ44840.1"/>
    </source>
</evidence>
<dbReference type="Pfam" id="PF06580">
    <property type="entry name" value="His_kinase"/>
    <property type="match status" value="1"/>
</dbReference>
<evidence type="ECO:0000313" key="4">
    <source>
        <dbReference type="Proteomes" id="UP000316008"/>
    </source>
</evidence>
<dbReference type="Gene3D" id="2.130.10.10">
    <property type="entry name" value="YVTN repeat-like/Quinoprotein amine dehydrogenase"/>
    <property type="match status" value="3"/>
</dbReference>
<dbReference type="InterPro" id="IPR036890">
    <property type="entry name" value="HATPase_C_sf"/>
</dbReference>
<protein>
    <recommendedName>
        <fullName evidence="2">Signal transduction histidine kinase internal region domain-containing protein</fullName>
    </recommendedName>
</protein>
<dbReference type="EMBL" id="VLPL01000004">
    <property type="protein sequence ID" value="TSJ44840.1"/>
    <property type="molecule type" value="Genomic_DNA"/>
</dbReference>
<dbReference type="InterPro" id="IPR010559">
    <property type="entry name" value="Sig_transdc_His_kin_internal"/>
</dbReference>
<name>A0A556MY48_9FLAO</name>
<dbReference type="InterPro" id="IPR015943">
    <property type="entry name" value="WD40/YVTN_repeat-like_dom_sf"/>
</dbReference>
<dbReference type="RefSeq" id="WP_144332954.1">
    <property type="nucleotide sequence ID" value="NZ_VLPL01000004.1"/>
</dbReference>
<dbReference type="InterPro" id="IPR011110">
    <property type="entry name" value="Reg_prop"/>
</dbReference>
<keyword evidence="4" id="KW-1185">Reference proteome</keyword>
<sequence>MIKYILSGLFFIGFAGFAFTQKNRISWEYNYAHYGIENGMPSSETYQVYQDKSGLLWILTDRGVVRYDGFEFHKYTVENGLSDNVNFRVTEDENGGVWFIGFNGLLSVFKNGKMQAYQYNHLLEKTIPVGRNTIISLHVKKDNSIVYSVFRKKMIEVSSKGKVRDLSAKWKNNAYFIEFGNDILCLQKKNLTNVNAFLIKDNKWIFSGNILLTGTTRAKKYKGQRFVTSNYKLYFFDDQKFKRMIDYPQHEVIGLDSDERFLYVGLYKNGLKKYTFDPKTKELVLVQHYLPNYSVTSAYTDSKGTLWITTLEKGLFAVYDEAFKQLAVNEKKLTEEIRFISGNKNKIIINYYVGKWQQLYPPFRCKDVGKIVHKYNLLPVKEGFAFERGVIDWSDWKDVDATYFGNPVYETRNSVVGFSRLTYEIVEMKGTSYVGYDINHIDRSKLIGAYYWFYLFQNKKMFILFDEGVFVFDIENSELKENYRPVLRKRINQMEYNETWGLLAYSSLAGLYQINMDDETPSKFAPHLHLGKQVSSIFFDEKNRLWVTGDKGVFLLVKKNGKITVDFFLNKKLLSSAEITDLYAYNDVLYVATKFGVQKVEIAKVKKERKHFPLELFSIRAFAKNEEIPANKVYPAKTDLIKITLSSKDLDKHVEYRYRFGKDETWIRSNKGEIILNNPSDGEFNLEISCLNTFDQWSKSRIIGRFSVEKIIFLRWYFILLYIILLLLLFYLVLKLSIQSVNKKNYMLNRMMELEQMALSAQMNPHFIFNSLNSIHSFLLYEENENAEKYLLRFAKLIRQTLTNSRVTYITVQDEYDALKNYILLECMRFKNKFSFQIECNFSQLPYYPCIPPMLIQPYVENAIIHGLTKRTVGAELLVKFYMEEGMLKVIIQDNGIGYAESKKNKRDTGHKSYGTKITEERLKSLQGKGKNSYSVTISNADDSDSRFPGTCVILSIPISIHSKSM</sequence>
<dbReference type="SUPFAM" id="SSF55874">
    <property type="entry name" value="ATPase domain of HSP90 chaperone/DNA topoisomerase II/histidine kinase"/>
    <property type="match status" value="1"/>
</dbReference>
<feature type="transmembrane region" description="Helical" evidence="1">
    <location>
        <begin position="714"/>
        <end position="734"/>
    </location>
</feature>
<dbReference type="PANTHER" id="PTHR34220">
    <property type="entry name" value="SENSOR HISTIDINE KINASE YPDA"/>
    <property type="match status" value="1"/>
</dbReference>
<accession>A0A556MY48</accession>
<dbReference type="Gene3D" id="3.30.565.10">
    <property type="entry name" value="Histidine kinase-like ATPase, C-terminal domain"/>
    <property type="match status" value="1"/>
</dbReference>
<dbReference type="OrthoDB" id="9809670at2"/>
<dbReference type="PANTHER" id="PTHR34220:SF7">
    <property type="entry name" value="SENSOR HISTIDINE KINASE YPDA"/>
    <property type="match status" value="1"/>
</dbReference>
<proteinExistence type="predicted"/>
<dbReference type="Proteomes" id="UP000316008">
    <property type="component" value="Unassembled WGS sequence"/>
</dbReference>
<comment type="caution">
    <text evidence="3">The sequence shown here is derived from an EMBL/GenBank/DDBJ whole genome shotgun (WGS) entry which is preliminary data.</text>
</comment>
<dbReference type="Pfam" id="PF07494">
    <property type="entry name" value="Reg_prop"/>
    <property type="match status" value="1"/>
</dbReference>
<keyword evidence="1" id="KW-0812">Transmembrane</keyword>
<evidence type="ECO:0000259" key="2">
    <source>
        <dbReference type="Pfam" id="PF06580"/>
    </source>
</evidence>
<evidence type="ECO:0000256" key="1">
    <source>
        <dbReference type="SAM" id="Phobius"/>
    </source>
</evidence>
<gene>
    <name evidence="3" type="ORF">FO442_09585</name>
</gene>
<reference evidence="3 4" key="1">
    <citation type="submission" date="2019-07" db="EMBL/GenBank/DDBJ databases">
        <authorList>
            <person name="Huq M.A."/>
        </authorList>
    </citation>
    <scope>NUCLEOTIDE SEQUENCE [LARGE SCALE GENOMIC DNA]</scope>
    <source>
        <strain evidence="3 4">MAH-3</strain>
    </source>
</reference>
<keyword evidence="1" id="KW-1133">Transmembrane helix</keyword>
<feature type="domain" description="Signal transduction histidine kinase internal region" evidence="2">
    <location>
        <begin position="755"/>
        <end position="834"/>
    </location>
</feature>
<dbReference type="AlphaFoldDB" id="A0A556MY48"/>
<dbReference type="GO" id="GO:0000155">
    <property type="term" value="F:phosphorelay sensor kinase activity"/>
    <property type="evidence" value="ECO:0007669"/>
    <property type="project" value="InterPro"/>
</dbReference>
<dbReference type="SUPFAM" id="SSF101898">
    <property type="entry name" value="NHL repeat"/>
    <property type="match status" value="1"/>
</dbReference>